<feature type="region of interest" description="Disordered" evidence="1">
    <location>
        <begin position="140"/>
        <end position="186"/>
    </location>
</feature>
<evidence type="ECO:0000256" key="1">
    <source>
        <dbReference type="SAM" id="MobiDB-lite"/>
    </source>
</evidence>
<dbReference type="InterPro" id="IPR040187">
    <property type="entry name" value="OCAD1/2"/>
</dbReference>
<keyword evidence="4" id="KW-1185">Reference proteome</keyword>
<protein>
    <recommendedName>
        <fullName evidence="2">OCIA domain-containing protein</fullName>
    </recommendedName>
</protein>
<dbReference type="GO" id="GO:0005768">
    <property type="term" value="C:endosome"/>
    <property type="evidence" value="ECO:0007669"/>
    <property type="project" value="TreeGrafter"/>
</dbReference>
<feature type="region of interest" description="Disordered" evidence="1">
    <location>
        <begin position="198"/>
        <end position="246"/>
    </location>
</feature>
<dbReference type="Proteomes" id="UP001431783">
    <property type="component" value="Unassembled WGS sequence"/>
</dbReference>
<reference evidence="3 4" key="1">
    <citation type="submission" date="2023-03" db="EMBL/GenBank/DDBJ databases">
        <title>Genome insight into feeding habits of ladybird beetles.</title>
        <authorList>
            <person name="Li H.-S."/>
            <person name="Huang Y.-H."/>
            <person name="Pang H."/>
        </authorList>
    </citation>
    <scope>NUCLEOTIDE SEQUENCE [LARGE SCALE GENOMIC DNA]</scope>
    <source>
        <strain evidence="3">SYSU_2023b</strain>
        <tissue evidence="3">Whole body</tissue>
    </source>
</reference>
<evidence type="ECO:0000313" key="4">
    <source>
        <dbReference type="Proteomes" id="UP001431783"/>
    </source>
</evidence>
<feature type="compositionally biased region" description="Basic and acidic residues" evidence="1">
    <location>
        <begin position="146"/>
        <end position="158"/>
    </location>
</feature>
<dbReference type="PANTHER" id="PTHR13336">
    <property type="entry name" value="OVARIAN CARCINOMA IMMUNOREACTIVE ANTIGEN"/>
    <property type="match status" value="1"/>
</dbReference>
<proteinExistence type="predicted"/>
<evidence type="ECO:0000259" key="2">
    <source>
        <dbReference type="Pfam" id="PF07051"/>
    </source>
</evidence>
<dbReference type="Pfam" id="PF07051">
    <property type="entry name" value="OCIA"/>
    <property type="match status" value="1"/>
</dbReference>
<evidence type="ECO:0000313" key="3">
    <source>
        <dbReference type="EMBL" id="KAK9882053.1"/>
    </source>
</evidence>
<dbReference type="EMBL" id="JARQZJ010000072">
    <property type="protein sequence ID" value="KAK9882053.1"/>
    <property type="molecule type" value="Genomic_DNA"/>
</dbReference>
<accession>A0AAW1UHB9</accession>
<feature type="domain" description="OCIA" evidence="2">
    <location>
        <begin position="21"/>
        <end position="104"/>
    </location>
</feature>
<name>A0AAW1UHB9_9CUCU</name>
<dbReference type="PANTHER" id="PTHR13336:SF3">
    <property type="entry name" value="OCIA DOMAIN-CONTAINING PROTEIN 1"/>
    <property type="match status" value="1"/>
</dbReference>
<dbReference type="InterPro" id="IPR009764">
    <property type="entry name" value="OCIA_dom"/>
</dbReference>
<comment type="caution">
    <text evidence="3">The sequence shown here is derived from an EMBL/GenBank/DDBJ whole genome shotgun (WGS) entry which is preliminary data.</text>
</comment>
<feature type="compositionally biased region" description="Polar residues" evidence="1">
    <location>
        <begin position="213"/>
        <end position="238"/>
    </location>
</feature>
<sequence>MLDRTDESLKPPSARNREQIKFTLEEIKVIKDCNRESFFKRCIPISTILGLGTYYGVKSGYFKPNPKLGATPKVIGAVILGYFIGKVSYQTKCAERIMQLPNSPLGEILRQRRRGQLQESGHAGFGSSISLAPYGNIGSSDTVSDIDTRPSHSFDLDSQRPQFEGLDESFRPSIDNPIYEEEMPPIQKHVTTYEELRKQNREDYQQKRIGNVRDSSTPRPSPVYQRTSSSTNENSSARNKYGDEME</sequence>
<dbReference type="AlphaFoldDB" id="A0AAW1UHB9"/>
<organism evidence="3 4">
    <name type="scientific">Henosepilachna vigintioctopunctata</name>
    <dbReference type="NCBI Taxonomy" id="420089"/>
    <lineage>
        <taxon>Eukaryota</taxon>
        <taxon>Metazoa</taxon>
        <taxon>Ecdysozoa</taxon>
        <taxon>Arthropoda</taxon>
        <taxon>Hexapoda</taxon>
        <taxon>Insecta</taxon>
        <taxon>Pterygota</taxon>
        <taxon>Neoptera</taxon>
        <taxon>Endopterygota</taxon>
        <taxon>Coleoptera</taxon>
        <taxon>Polyphaga</taxon>
        <taxon>Cucujiformia</taxon>
        <taxon>Coccinelloidea</taxon>
        <taxon>Coccinellidae</taxon>
        <taxon>Epilachninae</taxon>
        <taxon>Epilachnini</taxon>
        <taxon>Henosepilachna</taxon>
    </lineage>
</organism>
<gene>
    <name evidence="3" type="ORF">WA026_018903</name>
</gene>